<dbReference type="SUPFAM" id="SSF51338">
    <property type="entry name" value="Composite domain of metallo-dependent hydrolases"/>
    <property type="match status" value="1"/>
</dbReference>
<dbReference type="PANTHER" id="PTHR43794">
    <property type="entry name" value="AMINOHYDROLASE SSNA-RELATED"/>
    <property type="match status" value="1"/>
</dbReference>
<dbReference type="SUPFAM" id="SSF51556">
    <property type="entry name" value="Metallo-dependent hydrolases"/>
    <property type="match status" value="1"/>
</dbReference>
<proteinExistence type="predicted"/>
<accession>A0A9P5PMU7</accession>
<name>A0A9P5PMU7_9AGAR</name>
<dbReference type="PANTHER" id="PTHR43794:SF11">
    <property type="entry name" value="AMIDOHYDROLASE-RELATED DOMAIN-CONTAINING PROTEIN"/>
    <property type="match status" value="1"/>
</dbReference>
<sequence>MSATLLKGGLVLTFKNNDPTPHAFKADVLIKGDTIVEVAPDLTVPHGSCEIVDCTGKWVTPGQIDTHRHVWMSIMRGQHSDWLLTEYLVKMTAMQSPHVTASEASIGTLAGCLEAIHHGVTCVVDHAHCINTPDHAPAMIAATIKSGIRSKFCYGRVAPIPAGFQFTPEHAEKYRSWQVKQITELAEQGVQSGMGAGRLSDRVDLGLAYDALSRQADLKNLGEHQEIIKLARKHGLSPITTHYAGGPVAQYSHNVKIWADAGLLDKDVLFSHANGLTHKDSVEEEWDLLLKTGASIGSTPEDELGVALGNPVAYEAVKRGVRVGLGCDCVAYQSADLFTQMRIALQWQRGHDHAVVASSSGTAPLYHKYSSASAFRLATLGGAEALHLEHKLGTIEPGKLADIVVISVDDSINLAGTIDPFQGYVFWTKGEDVTDVMINGEWVKRDGALTKVKWGDVVGDLRKAIKGVEDRRASPAEEKMIYEATCKQVGCAIQ</sequence>
<dbReference type="OrthoDB" id="194468at2759"/>
<feature type="domain" description="Amidohydrolase-related" evidence="2">
    <location>
        <begin position="58"/>
        <end position="443"/>
    </location>
</feature>
<evidence type="ECO:0000313" key="3">
    <source>
        <dbReference type="EMBL" id="KAF9066114.1"/>
    </source>
</evidence>
<dbReference type="InterPro" id="IPR050287">
    <property type="entry name" value="MTA/SAH_deaminase"/>
</dbReference>
<dbReference type="Proteomes" id="UP000772434">
    <property type="component" value="Unassembled WGS sequence"/>
</dbReference>
<dbReference type="EMBL" id="JADNRY010000092">
    <property type="protein sequence ID" value="KAF9066114.1"/>
    <property type="molecule type" value="Genomic_DNA"/>
</dbReference>
<dbReference type="Pfam" id="PF01979">
    <property type="entry name" value="Amidohydro_1"/>
    <property type="match status" value="1"/>
</dbReference>
<organism evidence="3 4">
    <name type="scientific">Rhodocollybia butyracea</name>
    <dbReference type="NCBI Taxonomy" id="206335"/>
    <lineage>
        <taxon>Eukaryota</taxon>
        <taxon>Fungi</taxon>
        <taxon>Dikarya</taxon>
        <taxon>Basidiomycota</taxon>
        <taxon>Agaricomycotina</taxon>
        <taxon>Agaricomycetes</taxon>
        <taxon>Agaricomycetidae</taxon>
        <taxon>Agaricales</taxon>
        <taxon>Marasmiineae</taxon>
        <taxon>Omphalotaceae</taxon>
        <taxon>Rhodocollybia</taxon>
    </lineage>
</organism>
<dbReference type="GO" id="GO:0016810">
    <property type="term" value="F:hydrolase activity, acting on carbon-nitrogen (but not peptide) bonds"/>
    <property type="evidence" value="ECO:0007669"/>
    <property type="project" value="InterPro"/>
</dbReference>
<dbReference type="Gene3D" id="2.30.40.10">
    <property type="entry name" value="Urease, subunit C, domain 1"/>
    <property type="match status" value="1"/>
</dbReference>
<gene>
    <name evidence="3" type="ORF">BDP27DRAFT_1330972</name>
</gene>
<keyword evidence="1 3" id="KW-0378">Hydrolase</keyword>
<protein>
    <submittedName>
        <fullName evidence="3">Metallo-dependent hydrolase</fullName>
    </submittedName>
</protein>
<dbReference type="AlphaFoldDB" id="A0A9P5PMU7"/>
<evidence type="ECO:0000259" key="2">
    <source>
        <dbReference type="Pfam" id="PF01979"/>
    </source>
</evidence>
<dbReference type="InterPro" id="IPR032466">
    <property type="entry name" value="Metal_Hydrolase"/>
</dbReference>
<reference evidence="3" key="1">
    <citation type="submission" date="2020-11" db="EMBL/GenBank/DDBJ databases">
        <authorList>
            <consortium name="DOE Joint Genome Institute"/>
            <person name="Ahrendt S."/>
            <person name="Riley R."/>
            <person name="Andreopoulos W."/>
            <person name="Labutti K."/>
            <person name="Pangilinan J."/>
            <person name="Ruiz-Duenas F.J."/>
            <person name="Barrasa J.M."/>
            <person name="Sanchez-Garcia M."/>
            <person name="Camarero S."/>
            <person name="Miyauchi S."/>
            <person name="Serrano A."/>
            <person name="Linde D."/>
            <person name="Babiker R."/>
            <person name="Drula E."/>
            <person name="Ayuso-Fernandez I."/>
            <person name="Pacheco R."/>
            <person name="Padilla G."/>
            <person name="Ferreira P."/>
            <person name="Barriuso J."/>
            <person name="Kellner H."/>
            <person name="Castanera R."/>
            <person name="Alfaro M."/>
            <person name="Ramirez L."/>
            <person name="Pisabarro A.G."/>
            <person name="Kuo A."/>
            <person name="Tritt A."/>
            <person name="Lipzen A."/>
            <person name="He G."/>
            <person name="Yan M."/>
            <person name="Ng V."/>
            <person name="Cullen D."/>
            <person name="Martin F."/>
            <person name="Rosso M.-N."/>
            <person name="Henrissat B."/>
            <person name="Hibbett D."/>
            <person name="Martinez A.T."/>
            <person name="Grigoriev I.V."/>
        </authorList>
    </citation>
    <scope>NUCLEOTIDE SEQUENCE</scope>
    <source>
        <strain evidence="3">AH 40177</strain>
    </source>
</reference>
<evidence type="ECO:0000256" key="1">
    <source>
        <dbReference type="ARBA" id="ARBA00022801"/>
    </source>
</evidence>
<comment type="caution">
    <text evidence="3">The sequence shown here is derived from an EMBL/GenBank/DDBJ whole genome shotgun (WGS) entry which is preliminary data.</text>
</comment>
<dbReference type="InterPro" id="IPR011059">
    <property type="entry name" value="Metal-dep_hydrolase_composite"/>
</dbReference>
<evidence type="ECO:0000313" key="4">
    <source>
        <dbReference type="Proteomes" id="UP000772434"/>
    </source>
</evidence>
<dbReference type="InterPro" id="IPR006680">
    <property type="entry name" value="Amidohydro-rel"/>
</dbReference>
<keyword evidence="4" id="KW-1185">Reference proteome</keyword>
<dbReference type="Gene3D" id="3.20.20.140">
    <property type="entry name" value="Metal-dependent hydrolases"/>
    <property type="match status" value="1"/>
</dbReference>